<evidence type="ECO:0000313" key="1">
    <source>
        <dbReference type="EMBL" id="GGN85894.1"/>
    </source>
</evidence>
<gene>
    <name evidence="1" type="ORF">GCM10011610_40610</name>
</gene>
<accession>A0ABQ2KK69</accession>
<sequence length="164" mass="17518">MTEWRTPSAGDLTDLVTRLRDLDWSWNLADVAELAAGFGWRVVLARPNWVLLDTGLGAGSGKVHGASGKAVRIDTRLTDFVEEDAAGAERIRTAFAELAAVLTATLGEPTGRIPGRWPQIRWAGTGTTLVLAQSPVSVVLSLVTDARLAADDRNIEAERQGGLS</sequence>
<keyword evidence="2" id="KW-1185">Reference proteome</keyword>
<protein>
    <submittedName>
        <fullName evidence="1">Uncharacterized protein</fullName>
    </submittedName>
</protein>
<dbReference type="EMBL" id="BMNE01000004">
    <property type="protein sequence ID" value="GGN85894.1"/>
    <property type="molecule type" value="Genomic_DNA"/>
</dbReference>
<name>A0ABQ2KK69_9NOCA</name>
<dbReference type="Proteomes" id="UP000658127">
    <property type="component" value="Unassembled WGS sequence"/>
</dbReference>
<reference evidence="2" key="1">
    <citation type="journal article" date="2019" name="Int. J. Syst. Evol. Microbiol.">
        <title>The Global Catalogue of Microorganisms (GCM) 10K type strain sequencing project: providing services to taxonomists for standard genome sequencing and annotation.</title>
        <authorList>
            <consortium name="The Broad Institute Genomics Platform"/>
            <consortium name="The Broad Institute Genome Sequencing Center for Infectious Disease"/>
            <person name="Wu L."/>
            <person name="Ma J."/>
        </authorList>
    </citation>
    <scope>NUCLEOTIDE SEQUENCE [LARGE SCALE GENOMIC DNA]</scope>
    <source>
        <strain evidence="2">CGMCC 4.7329</strain>
    </source>
</reference>
<organism evidence="1 2">
    <name type="scientific">Nocardia rhizosphaerihabitans</name>
    <dbReference type="NCBI Taxonomy" id="1691570"/>
    <lineage>
        <taxon>Bacteria</taxon>
        <taxon>Bacillati</taxon>
        <taxon>Actinomycetota</taxon>
        <taxon>Actinomycetes</taxon>
        <taxon>Mycobacteriales</taxon>
        <taxon>Nocardiaceae</taxon>
        <taxon>Nocardia</taxon>
    </lineage>
</organism>
<dbReference type="InterPro" id="IPR046268">
    <property type="entry name" value="DUF6301"/>
</dbReference>
<dbReference type="RefSeq" id="WP_189030517.1">
    <property type="nucleotide sequence ID" value="NZ_BMNE01000004.1"/>
</dbReference>
<evidence type="ECO:0000313" key="2">
    <source>
        <dbReference type="Proteomes" id="UP000658127"/>
    </source>
</evidence>
<comment type="caution">
    <text evidence="1">The sequence shown here is derived from an EMBL/GenBank/DDBJ whole genome shotgun (WGS) entry which is preliminary data.</text>
</comment>
<proteinExistence type="predicted"/>
<dbReference type="Pfam" id="PF19818">
    <property type="entry name" value="DUF6301"/>
    <property type="match status" value="1"/>
</dbReference>